<comment type="subcellular location">
    <subcellularLocation>
        <location evidence="1">Membrane</location>
        <topology evidence="1">Multi-pass membrane protein</topology>
    </subcellularLocation>
</comment>
<evidence type="ECO:0008006" key="8">
    <source>
        <dbReference type="Google" id="ProtNLM"/>
    </source>
</evidence>
<keyword evidence="7" id="KW-1185">Reference proteome</keyword>
<protein>
    <recommendedName>
        <fullName evidence="8">DUF1751-domain-containing protein</fullName>
    </recommendedName>
</protein>
<comment type="caution">
    <text evidence="6">The sequence shown here is derived from an EMBL/GenBank/DDBJ whole genome shotgun (WGS) entry which is preliminary data.</text>
</comment>
<dbReference type="AlphaFoldDB" id="A0A9W7XYC7"/>
<reference evidence="6" key="1">
    <citation type="submission" date="2022-07" db="EMBL/GenBank/DDBJ databases">
        <title>Phylogenomic reconstructions and comparative analyses of Kickxellomycotina fungi.</title>
        <authorList>
            <person name="Reynolds N.K."/>
            <person name="Stajich J.E."/>
            <person name="Barry K."/>
            <person name="Grigoriev I.V."/>
            <person name="Crous P."/>
            <person name="Smith M.E."/>
        </authorList>
    </citation>
    <scope>NUCLEOTIDE SEQUENCE</scope>
    <source>
        <strain evidence="6">NBRC 32514</strain>
    </source>
</reference>
<feature type="transmembrane region" description="Helical" evidence="5">
    <location>
        <begin position="105"/>
        <end position="127"/>
    </location>
</feature>
<feature type="transmembrane region" description="Helical" evidence="5">
    <location>
        <begin position="133"/>
        <end position="153"/>
    </location>
</feature>
<dbReference type="Gene3D" id="1.20.1540.10">
    <property type="entry name" value="Rhomboid-like"/>
    <property type="match status" value="1"/>
</dbReference>
<keyword evidence="2 5" id="KW-0812">Transmembrane</keyword>
<dbReference type="Proteomes" id="UP001149813">
    <property type="component" value="Unassembled WGS sequence"/>
</dbReference>
<organism evidence="6 7">
    <name type="scientific">Coemansia erecta</name>
    <dbReference type="NCBI Taxonomy" id="147472"/>
    <lineage>
        <taxon>Eukaryota</taxon>
        <taxon>Fungi</taxon>
        <taxon>Fungi incertae sedis</taxon>
        <taxon>Zoopagomycota</taxon>
        <taxon>Kickxellomycotina</taxon>
        <taxon>Kickxellomycetes</taxon>
        <taxon>Kickxellales</taxon>
        <taxon>Kickxellaceae</taxon>
        <taxon>Coemansia</taxon>
    </lineage>
</organism>
<keyword evidence="4 5" id="KW-0472">Membrane</keyword>
<evidence type="ECO:0000256" key="4">
    <source>
        <dbReference type="ARBA" id="ARBA00023136"/>
    </source>
</evidence>
<evidence type="ECO:0000256" key="2">
    <source>
        <dbReference type="ARBA" id="ARBA00022692"/>
    </source>
</evidence>
<dbReference type="Pfam" id="PF08551">
    <property type="entry name" value="DUF1751"/>
    <property type="match status" value="1"/>
</dbReference>
<dbReference type="PANTHER" id="PTHR13377:SF3">
    <property type="entry name" value="TRANSMEMBRANE PROTEIN 115"/>
    <property type="match status" value="1"/>
</dbReference>
<accession>A0A9W7XYC7</accession>
<dbReference type="InterPro" id="IPR035952">
    <property type="entry name" value="Rhomboid-like_sf"/>
</dbReference>
<dbReference type="SUPFAM" id="SSF144091">
    <property type="entry name" value="Rhomboid-like"/>
    <property type="match status" value="1"/>
</dbReference>
<evidence type="ECO:0000256" key="1">
    <source>
        <dbReference type="ARBA" id="ARBA00004141"/>
    </source>
</evidence>
<proteinExistence type="predicted"/>
<dbReference type="SMART" id="SM01160">
    <property type="entry name" value="DUF1751"/>
    <property type="match status" value="1"/>
</dbReference>
<gene>
    <name evidence="6" type="ORF">LPJ53_004709</name>
</gene>
<evidence type="ECO:0000313" key="6">
    <source>
        <dbReference type="EMBL" id="KAJ1720694.1"/>
    </source>
</evidence>
<evidence type="ECO:0000256" key="5">
    <source>
        <dbReference type="SAM" id="Phobius"/>
    </source>
</evidence>
<dbReference type="EMBL" id="JANBOJ010000234">
    <property type="protein sequence ID" value="KAJ1720694.1"/>
    <property type="molecule type" value="Genomic_DNA"/>
</dbReference>
<sequence length="326" mass="35467">MASVLLHLRELPLATKAVMALTSVLSLGTMAARWQTDGDWSAQWESDPARFVQLRAGLVTRYPWTLATTTFVEPNILLLLYGLCMLATVGRFLEQQWGTRGYLQFLLVLGTVPAVVALLALGLLSLVKGDNEILYTAAVGGLAGVLSGFTVGLKQLAPDYTVKVFRGALGFRVNDLPGLYTLVFPIVFTLLGQLGGVLLVNLGFFVAFVFLRFYRRSGNVLGDRSAAFAFCSFFPEFAQPVVRRISDVVYRAAVACGAITSEEGYVQQNVGMESLDVRVEGPAQFADLEEVVAEDQRDGALAEEEAERRRALATKALDMRLAGADQ</sequence>
<dbReference type="GO" id="GO:0016020">
    <property type="term" value="C:membrane"/>
    <property type="evidence" value="ECO:0007669"/>
    <property type="project" value="UniProtKB-SubCell"/>
</dbReference>
<dbReference type="OrthoDB" id="73612at2759"/>
<evidence type="ECO:0000256" key="3">
    <source>
        <dbReference type="ARBA" id="ARBA00022989"/>
    </source>
</evidence>
<evidence type="ECO:0000313" key="7">
    <source>
        <dbReference type="Proteomes" id="UP001149813"/>
    </source>
</evidence>
<name>A0A9W7XYC7_9FUNG</name>
<dbReference type="PANTHER" id="PTHR13377">
    <property type="entry name" value="PLACENTAL PROTEIN 6"/>
    <property type="match status" value="1"/>
</dbReference>
<keyword evidence="3 5" id="KW-1133">Transmembrane helix</keyword>
<dbReference type="GO" id="GO:0006890">
    <property type="term" value="P:retrograde vesicle-mediated transport, Golgi to endoplasmic reticulum"/>
    <property type="evidence" value="ECO:0007669"/>
    <property type="project" value="InterPro"/>
</dbReference>
<feature type="transmembrane region" description="Helical" evidence="5">
    <location>
        <begin position="197"/>
        <end position="214"/>
    </location>
</feature>
<dbReference type="InterPro" id="IPR013861">
    <property type="entry name" value="TMEM115/Pdh1/Rbl19"/>
</dbReference>
<dbReference type="GO" id="GO:0005794">
    <property type="term" value="C:Golgi apparatus"/>
    <property type="evidence" value="ECO:0007669"/>
    <property type="project" value="TreeGrafter"/>
</dbReference>
<feature type="transmembrane region" description="Helical" evidence="5">
    <location>
        <begin position="76"/>
        <end position="93"/>
    </location>
</feature>